<dbReference type="InterPro" id="IPR003043">
    <property type="entry name" value="Uropor_MeTrfase_CS"/>
</dbReference>
<dbReference type="NCBIfam" id="NF004790">
    <property type="entry name" value="PRK06136.1"/>
    <property type="match status" value="1"/>
</dbReference>
<dbReference type="CDD" id="cd11642">
    <property type="entry name" value="SUMT"/>
    <property type="match status" value="1"/>
</dbReference>
<evidence type="ECO:0000256" key="1">
    <source>
        <dbReference type="ARBA" id="ARBA00012162"/>
    </source>
</evidence>
<dbReference type="EC" id="2.1.1.107" evidence="1"/>
<gene>
    <name evidence="9" type="primary">cobA</name>
    <name evidence="9" type="ORF">IAC55_00695</name>
</gene>
<dbReference type="FunFam" id="3.30.950.10:FF:000001">
    <property type="entry name" value="Siroheme synthase"/>
    <property type="match status" value="1"/>
</dbReference>
<evidence type="ECO:0000256" key="6">
    <source>
        <dbReference type="RuleBase" id="RU003960"/>
    </source>
</evidence>
<evidence type="ECO:0000256" key="3">
    <source>
        <dbReference type="ARBA" id="ARBA00022679"/>
    </source>
</evidence>
<dbReference type="CDD" id="cd06578">
    <property type="entry name" value="HemD"/>
    <property type="match status" value="1"/>
</dbReference>
<dbReference type="Pfam" id="PF00590">
    <property type="entry name" value="TP_methylase"/>
    <property type="match status" value="1"/>
</dbReference>
<comment type="caution">
    <text evidence="9">The sequence shown here is derived from an EMBL/GenBank/DDBJ whole genome shotgun (WGS) entry which is preliminary data.</text>
</comment>
<feature type="domain" description="Tetrapyrrole biosynthesis uroporphyrinogen III synthase" evidence="8">
    <location>
        <begin position="266"/>
        <end position="488"/>
    </location>
</feature>
<organism evidence="9 10">
    <name type="scientific">Candidatus Fimicola merdigallinarum</name>
    <dbReference type="NCBI Taxonomy" id="2840819"/>
    <lineage>
        <taxon>Bacteria</taxon>
        <taxon>Bacillati</taxon>
        <taxon>Bacillota</taxon>
        <taxon>Clostridia</taxon>
        <taxon>Lachnospirales</taxon>
        <taxon>Lachnospiraceae</taxon>
        <taxon>Lachnospiraceae incertae sedis</taxon>
        <taxon>Candidatus Fimicola</taxon>
    </lineage>
</organism>
<keyword evidence="5" id="KW-0627">Porphyrin biosynthesis</keyword>
<dbReference type="PANTHER" id="PTHR45790:SF3">
    <property type="entry name" value="S-ADENOSYL-L-METHIONINE-DEPENDENT UROPORPHYRINOGEN III METHYLTRANSFERASE, CHLOROPLASTIC"/>
    <property type="match status" value="1"/>
</dbReference>
<keyword evidence="2 6" id="KW-0489">Methyltransferase</keyword>
<dbReference type="SUPFAM" id="SSF69618">
    <property type="entry name" value="HemD-like"/>
    <property type="match status" value="1"/>
</dbReference>
<comment type="similarity">
    <text evidence="6">Belongs to the precorrin methyltransferase family.</text>
</comment>
<dbReference type="InterPro" id="IPR050161">
    <property type="entry name" value="Siro_Cobalamin_biosynth"/>
</dbReference>
<dbReference type="Gene3D" id="3.40.1010.10">
    <property type="entry name" value="Cobalt-precorrin-4 Transmethylase, Domain 1"/>
    <property type="match status" value="1"/>
</dbReference>
<evidence type="ECO:0000256" key="5">
    <source>
        <dbReference type="ARBA" id="ARBA00023244"/>
    </source>
</evidence>
<dbReference type="PANTHER" id="PTHR45790">
    <property type="entry name" value="SIROHEME SYNTHASE-RELATED"/>
    <property type="match status" value="1"/>
</dbReference>
<reference evidence="9" key="1">
    <citation type="submission" date="2020-10" db="EMBL/GenBank/DDBJ databases">
        <authorList>
            <person name="Gilroy R."/>
        </authorList>
    </citation>
    <scope>NUCLEOTIDE SEQUENCE</scope>
    <source>
        <strain evidence="9">F6-4510</strain>
    </source>
</reference>
<dbReference type="InterPro" id="IPR014776">
    <property type="entry name" value="4pyrrole_Mease_sub2"/>
</dbReference>
<dbReference type="SUPFAM" id="SSF53790">
    <property type="entry name" value="Tetrapyrrole methylase"/>
    <property type="match status" value="1"/>
</dbReference>
<name>A0A9D9DTT4_9FIRM</name>
<evidence type="ECO:0000256" key="2">
    <source>
        <dbReference type="ARBA" id="ARBA00022603"/>
    </source>
</evidence>
<dbReference type="InterPro" id="IPR006366">
    <property type="entry name" value="CobA/CysG_C"/>
</dbReference>
<dbReference type="AlphaFoldDB" id="A0A9D9DTT4"/>
<evidence type="ECO:0000313" key="10">
    <source>
        <dbReference type="Proteomes" id="UP000823611"/>
    </source>
</evidence>
<evidence type="ECO:0000313" key="9">
    <source>
        <dbReference type="EMBL" id="MBO8433824.1"/>
    </source>
</evidence>
<dbReference type="GO" id="GO:0019354">
    <property type="term" value="P:siroheme biosynthetic process"/>
    <property type="evidence" value="ECO:0007669"/>
    <property type="project" value="InterPro"/>
</dbReference>
<evidence type="ECO:0000259" key="8">
    <source>
        <dbReference type="Pfam" id="PF02602"/>
    </source>
</evidence>
<sequence>MEKGRVYITGAGPGDERLVTVRCRELIENADVIVYDRLASEKLLCYAKEDCELIYAGKEPKNHTLNQQEINNVLVKKARENKSVLRLKGGDPFIFGRGGEEAERLFDEGIEFEVVPGISSFYSVCAYAGIPVTHRDYASSVHVFTGHKKNDGEIDFKSVAKLKGTLVFLMSMKNLSNITKELMANGMDKNIPSAVIQWGTTPKQKPIIGTLGDIAEKAKEEKINHAAIAVIGDVVKAREKIEWQKYRPLWKKKIAVTRTTDKIGEIEKVLSEKGAFVMPFPTIKIGEPNDYTALDNAIYNISKYSLIVFTSVNGVDSFFGRMRKLHKDIRSLSNIKIFAIGKRTKEAIEERGIFVDLMPEKYNSDMGGKLIAENIHEGDFVLYPTSDIAGDSIVEAVEKVGGSVDKITAYTNTVNTDINSSVLEDIRNGGYDAVVFASSSQAENFINIVGKENINSKIFSIGVKTTETLEKNGVKVDATAEVSTIEGVCDAVLKELL</sequence>
<proteinExistence type="inferred from homology"/>
<protein>
    <recommendedName>
        <fullName evidence="1">uroporphyrinogen-III C-methyltransferase</fullName>
        <ecNumber evidence="1">2.1.1.107</ecNumber>
    </recommendedName>
</protein>
<dbReference type="PROSITE" id="PS00840">
    <property type="entry name" value="SUMT_2"/>
    <property type="match status" value="1"/>
</dbReference>
<dbReference type="Gene3D" id="3.30.950.10">
    <property type="entry name" value="Methyltransferase, Cobalt-precorrin-4 Transmethylase, Domain 2"/>
    <property type="match status" value="1"/>
</dbReference>
<dbReference type="InterPro" id="IPR035996">
    <property type="entry name" value="4pyrrol_Methylase_sf"/>
</dbReference>
<dbReference type="Pfam" id="PF02602">
    <property type="entry name" value="HEM4"/>
    <property type="match status" value="1"/>
</dbReference>
<dbReference type="InterPro" id="IPR036108">
    <property type="entry name" value="4pyrrol_syn_uPrphyn_synt_sf"/>
</dbReference>
<dbReference type="Proteomes" id="UP000823611">
    <property type="component" value="Unassembled WGS sequence"/>
</dbReference>
<dbReference type="EMBL" id="JADIMX010000014">
    <property type="protein sequence ID" value="MBO8433824.1"/>
    <property type="molecule type" value="Genomic_DNA"/>
</dbReference>
<dbReference type="NCBIfam" id="TIGR01469">
    <property type="entry name" value="cobA_cysG_Cterm"/>
    <property type="match status" value="1"/>
</dbReference>
<dbReference type="InterPro" id="IPR003754">
    <property type="entry name" value="4pyrrol_synth_uPrphyn_synth"/>
</dbReference>
<evidence type="ECO:0000259" key="7">
    <source>
        <dbReference type="Pfam" id="PF00590"/>
    </source>
</evidence>
<accession>A0A9D9DTT4</accession>
<dbReference type="Gene3D" id="3.40.50.10090">
    <property type="match status" value="2"/>
</dbReference>
<dbReference type="InterPro" id="IPR014777">
    <property type="entry name" value="4pyrrole_Mease_sub1"/>
</dbReference>
<dbReference type="GO" id="GO:0004851">
    <property type="term" value="F:uroporphyrin-III C-methyltransferase activity"/>
    <property type="evidence" value="ECO:0007669"/>
    <property type="project" value="UniProtKB-EC"/>
</dbReference>
<dbReference type="InterPro" id="IPR000878">
    <property type="entry name" value="4pyrrol_Mease"/>
</dbReference>
<dbReference type="FunFam" id="3.40.1010.10:FF:000001">
    <property type="entry name" value="Siroheme synthase"/>
    <property type="match status" value="1"/>
</dbReference>
<evidence type="ECO:0000256" key="4">
    <source>
        <dbReference type="ARBA" id="ARBA00022691"/>
    </source>
</evidence>
<feature type="domain" description="Tetrapyrrole methylase" evidence="7">
    <location>
        <begin position="5"/>
        <end position="214"/>
    </location>
</feature>
<reference evidence="9" key="2">
    <citation type="journal article" date="2021" name="PeerJ">
        <title>Extensive microbial diversity within the chicken gut microbiome revealed by metagenomics and culture.</title>
        <authorList>
            <person name="Gilroy R."/>
            <person name="Ravi A."/>
            <person name="Getino M."/>
            <person name="Pursley I."/>
            <person name="Horton D.L."/>
            <person name="Alikhan N.F."/>
            <person name="Baker D."/>
            <person name="Gharbi K."/>
            <person name="Hall N."/>
            <person name="Watson M."/>
            <person name="Adriaenssens E.M."/>
            <person name="Foster-Nyarko E."/>
            <person name="Jarju S."/>
            <person name="Secka A."/>
            <person name="Antonio M."/>
            <person name="Oren A."/>
            <person name="Chaudhuri R.R."/>
            <person name="La Ragione R."/>
            <person name="Hildebrand F."/>
            <person name="Pallen M.J."/>
        </authorList>
    </citation>
    <scope>NUCLEOTIDE SEQUENCE</scope>
    <source>
        <strain evidence="9">F6-4510</strain>
    </source>
</reference>
<dbReference type="GO" id="GO:0004852">
    <property type="term" value="F:uroporphyrinogen-III synthase activity"/>
    <property type="evidence" value="ECO:0007669"/>
    <property type="project" value="InterPro"/>
</dbReference>
<dbReference type="GO" id="GO:0032259">
    <property type="term" value="P:methylation"/>
    <property type="evidence" value="ECO:0007669"/>
    <property type="project" value="UniProtKB-KW"/>
</dbReference>
<keyword evidence="4" id="KW-0949">S-adenosyl-L-methionine</keyword>
<keyword evidence="3 6" id="KW-0808">Transferase</keyword>